<dbReference type="GO" id="GO:0015038">
    <property type="term" value="F:glutathione disulfide oxidoreductase activity"/>
    <property type="evidence" value="ECO:0007669"/>
    <property type="project" value="TreeGrafter"/>
</dbReference>
<sequence length="184" mass="20154">MDEVGLRGHAIASVSVMLSSAPRLLTHSIRSKPLYTSSCANVLRTSSISPRINHPFRRYSSRTMSAQEITEVRTTMSLASRYPTNSALGAQNEIGSHKITIFTRSWCPYCRAVTSLFSSEFPEEAPHIVELESRSDGDAIQSYLAQKTGQTSVPNVFINGKQIGGNDKTQALFRSGELSQLLSA</sequence>
<dbReference type="GO" id="GO:0005737">
    <property type="term" value="C:cytoplasm"/>
    <property type="evidence" value="ECO:0007669"/>
    <property type="project" value="TreeGrafter"/>
</dbReference>
<dbReference type="InterPro" id="IPR002109">
    <property type="entry name" value="Glutaredoxin"/>
</dbReference>
<feature type="domain" description="Glutaredoxin" evidence="5">
    <location>
        <begin position="99"/>
        <end position="163"/>
    </location>
</feature>
<evidence type="ECO:0000313" key="6">
    <source>
        <dbReference type="EMBL" id="CAK5268658.1"/>
    </source>
</evidence>
<keyword evidence="4" id="KW-0676">Redox-active center</keyword>
<dbReference type="InterPro" id="IPR017937">
    <property type="entry name" value="Thioredoxin_CS"/>
</dbReference>
<keyword evidence="7" id="KW-1185">Reference proteome</keyword>
<protein>
    <recommendedName>
        <fullName evidence="5">Glutaredoxin domain-containing protein</fullName>
    </recommendedName>
</protein>
<keyword evidence="1" id="KW-0813">Transport</keyword>
<dbReference type="InterPro" id="IPR036249">
    <property type="entry name" value="Thioredoxin-like_sf"/>
</dbReference>
<evidence type="ECO:0000313" key="7">
    <source>
        <dbReference type="Proteomes" id="UP001295794"/>
    </source>
</evidence>
<dbReference type="Proteomes" id="UP001295794">
    <property type="component" value="Unassembled WGS sequence"/>
</dbReference>
<dbReference type="PROSITE" id="PS51354">
    <property type="entry name" value="GLUTAREDOXIN_2"/>
    <property type="match status" value="1"/>
</dbReference>
<dbReference type="InterPro" id="IPR011899">
    <property type="entry name" value="Glutaredoxin_euk/vir"/>
</dbReference>
<dbReference type="PANTHER" id="PTHR45694:SF18">
    <property type="entry name" value="GLUTAREDOXIN-1-RELATED"/>
    <property type="match status" value="1"/>
</dbReference>
<dbReference type="InterPro" id="IPR014025">
    <property type="entry name" value="Glutaredoxin_subgr"/>
</dbReference>
<dbReference type="Gene3D" id="3.40.30.10">
    <property type="entry name" value="Glutaredoxin"/>
    <property type="match status" value="1"/>
</dbReference>
<evidence type="ECO:0000256" key="1">
    <source>
        <dbReference type="ARBA" id="ARBA00022448"/>
    </source>
</evidence>
<dbReference type="PRINTS" id="PR00160">
    <property type="entry name" value="GLUTAREDOXIN"/>
</dbReference>
<evidence type="ECO:0000256" key="4">
    <source>
        <dbReference type="ARBA" id="ARBA00023284"/>
    </source>
</evidence>
<dbReference type="CDD" id="cd03419">
    <property type="entry name" value="GRX_GRXh_1_2_like"/>
    <property type="match status" value="1"/>
</dbReference>
<dbReference type="NCBIfam" id="TIGR02180">
    <property type="entry name" value="GRX_euk"/>
    <property type="match status" value="1"/>
</dbReference>
<evidence type="ECO:0000259" key="5">
    <source>
        <dbReference type="Pfam" id="PF00462"/>
    </source>
</evidence>
<dbReference type="PROSITE" id="PS00195">
    <property type="entry name" value="GLUTAREDOXIN_1"/>
    <property type="match status" value="1"/>
</dbReference>
<dbReference type="AlphaFoldDB" id="A0AAD2JYD4"/>
<dbReference type="GO" id="GO:0034599">
    <property type="term" value="P:cellular response to oxidative stress"/>
    <property type="evidence" value="ECO:0007669"/>
    <property type="project" value="TreeGrafter"/>
</dbReference>
<dbReference type="EMBL" id="CAVNYO010000138">
    <property type="protein sequence ID" value="CAK5268658.1"/>
    <property type="molecule type" value="Genomic_DNA"/>
</dbReference>
<name>A0AAD2JYD4_9AGAR</name>
<dbReference type="PROSITE" id="PS00194">
    <property type="entry name" value="THIOREDOXIN_1"/>
    <property type="match status" value="1"/>
</dbReference>
<keyword evidence="2" id="KW-0249">Electron transport</keyword>
<dbReference type="Pfam" id="PF00462">
    <property type="entry name" value="Glutaredoxin"/>
    <property type="match status" value="1"/>
</dbReference>
<dbReference type="PANTHER" id="PTHR45694">
    <property type="entry name" value="GLUTAREDOXIN 2"/>
    <property type="match status" value="1"/>
</dbReference>
<dbReference type="SUPFAM" id="SSF52833">
    <property type="entry name" value="Thioredoxin-like"/>
    <property type="match status" value="1"/>
</dbReference>
<evidence type="ECO:0000256" key="2">
    <source>
        <dbReference type="ARBA" id="ARBA00022982"/>
    </source>
</evidence>
<proteinExistence type="predicted"/>
<organism evidence="6 7">
    <name type="scientific">Mycena citricolor</name>
    <dbReference type="NCBI Taxonomy" id="2018698"/>
    <lineage>
        <taxon>Eukaryota</taxon>
        <taxon>Fungi</taxon>
        <taxon>Dikarya</taxon>
        <taxon>Basidiomycota</taxon>
        <taxon>Agaricomycotina</taxon>
        <taxon>Agaricomycetes</taxon>
        <taxon>Agaricomycetidae</taxon>
        <taxon>Agaricales</taxon>
        <taxon>Marasmiineae</taxon>
        <taxon>Mycenaceae</taxon>
        <taxon>Mycena</taxon>
    </lineage>
</organism>
<gene>
    <name evidence="6" type="ORF">MYCIT1_LOCUS11945</name>
</gene>
<evidence type="ECO:0000256" key="3">
    <source>
        <dbReference type="ARBA" id="ARBA00023157"/>
    </source>
</evidence>
<keyword evidence="3" id="KW-1015">Disulfide bond</keyword>
<reference evidence="6" key="1">
    <citation type="submission" date="2023-11" db="EMBL/GenBank/DDBJ databases">
        <authorList>
            <person name="De Vega J J."/>
            <person name="De Vega J J."/>
        </authorList>
    </citation>
    <scope>NUCLEOTIDE SEQUENCE</scope>
</reference>
<comment type="caution">
    <text evidence="6">The sequence shown here is derived from an EMBL/GenBank/DDBJ whole genome shotgun (WGS) entry which is preliminary data.</text>
</comment>
<accession>A0AAD2JYD4</accession>
<dbReference type="InterPro" id="IPR011767">
    <property type="entry name" value="GLR_AS"/>
</dbReference>